<feature type="domain" description="PhoU" evidence="6">
    <location>
        <begin position="399"/>
        <end position="448"/>
    </location>
</feature>
<evidence type="ECO:0000256" key="2">
    <source>
        <dbReference type="ARBA" id="ARBA00022475"/>
    </source>
</evidence>
<dbReference type="PANTHER" id="PTHR10010">
    <property type="entry name" value="SOLUTE CARRIER FAMILY 34 SODIUM PHOSPHATE , MEMBER 2-RELATED"/>
    <property type="match status" value="1"/>
</dbReference>
<dbReference type="GO" id="GO:0044341">
    <property type="term" value="P:sodium-dependent phosphate transport"/>
    <property type="evidence" value="ECO:0007669"/>
    <property type="project" value="InterPro"/>
</dbReference>
<reference evidence="7 8" key="1">
    <citation type="submission" date="2006-07" db="EMBL/GenBank/DDBJ databases">
        <title>Annotation of the draft genome assembly of Chlorobium ferroxidans DSM 13031.</title>
        <authorList>
            <consortium name="US DOE Joint Genome Institute (JGI-ORNL)"/>
            <person name="Larimer F."/>
            <person name="Land M."/>
            <person name="Hauser L."/>
        </authorList>
    </citation>
    <scope>NUCLEOTIDE SEQUENCE [LARGE SCALE GENOMIC DNA]</scope>
    <source>
        <strain evidence="7 8">DSM 13031</strain>
    </source>
</reference>
<dbReference type="Gene3D" id="1.20.58.220">
    <property type="entry name" value="Phosphate transport system protein phou homolog 2, domain 2"/>
    <property type="match status" value="1"/>
</dbReference>
<reference evidence="7 8" key="2">
    <citation type="submission" date="2006-07" db="EMBL/GenBank/DDBJ databases">
        <title>Sequencing of the draft genome and assembly of Chlorobium ferroxidans DSM 13031.</title>
        <authorList>
            <consortium name="US DOE Joint Genome Institute (JGI-PGF)"/>
            <person name="Copeland A."/>
            <person name="Lucas S."/>
            <person name="Lapidus A."/>
            <person name="Barry K."/>
            <person name="Glavina del Rio T."/>
            <person name="Dalin E."/>
            <person name="Tice H."/>
            <person name="Bruce D."/>
            <person name="Pitluck S."/>
            <person name="Richardson P."/>
        </authorList>
    </citation>
    <scope>NUCLEOTIDE SEQUENCE [LARGE SCALE GENOMIC DNA]</scope>
    <source>
        <strain evidence="7 8">DSM 13031</strain>
    </source>
</reference>
<dbReference type="Proteomes" id="UP000004162">
    <property type="component" value="Unassembled WGS sequence"/>
</dbReference>
<keyword evidence="5" id="KW-0472">Membrane</keyword>
<comment type="subcellular location">
    <subcellularLocation>
        <location evidence="1">Cell membrane</location>
        <topology evidence="1">Multi-pass membrane protein</topology>
    </subcellularLocation>
</comment>
<dbReference type="Pfam" id="PF02690">
    <property type="entry name" value="Na_Pi_cotrans"/>
    <property type="match status" value="2"/>
</dbReference>
<keyword evidence="2" id="KW-1003">Cell membrane</keyword>
<keyword evidence="8" id="KW-1185">Reference proteome</keyword>
<dbReference type="RefSeq" id="WP_006366494.1">
    <property type="nucleotide sequence ID" value="NZ_AASE01000011.1"/>
</dbReference>
<evidence type="ECO:0000256" key="1">
    <source>
        <dbReference type="ARBA" id="ARBA00004651"/>
    </source>
</evidence>
<keyword evidence="4" id="KW-1133">Transmembrane helix</keyword>
<dbReference type="NCBIfam" id="NF037997">
    <property type="entry name" value="Na_Pi_symport"/>
    <property type="match status" value="1"/>
</dbReference>
<dbReference type="PANTHER" id="PTHR10010:SF46">
    <property type="entry name" value="SODIUM-DEPENDENT PHOSPHATE TRANSPORT PROTEIN 2B"/>
    <property type="match status" value="1"/>
</dbReference>
<dbReference type="GO" id="GO:0005886">
    <property type="term" value="C:plasma membrane"/>
    <property type="evidence" value="ECO:0007669"/>
    <property type="project" value="UniProtKB-SubCell"/>
</dbReference>
<protein>
    <submittedName>
        <fullName evidence="7">Na+/Pi-cotransporter</fullName>
    </submittedName>
</protein>
<keyword evidence="3" id="KW-0812">Transmembrane</keyword>
<dbReference type="InterPro" id="IPR038078">
    <property type="entry name" value="PhoU-like_sf"/>
</dbReference>
<dbReference type="EMBL" id="AASE01000011">
    <property type="protein sequence ID" value="EAT58869.1"/>
    <property type="molecule type" value="Genomic_DNA"/>
</dbReference>
<comment type="caution">
    <text evidence="7">The sequence shown here is derived from an EMBL/GenBank/DDBJ whole genome shotgun (WGS) entry which is preliminary data.</text>
</comment>
<dbReference type="AlphaFoldDB" id="Q0YRC7"/>
<evidence type="ECO:0000313" key="8">
    <source>
        <dbReference type="Proteomes" id="UP000004162"/>
    </source>
</evidence>
<accession>Q0YRC7</accession>
<name>Q0YRC7_9CHLB</name>
<dbReference type="Pfam" id="PF01895">
    <property type="entry name" value="PhoU"/>
    <property type="match status" value="1"/>
</dbReference>
<evidence type="ECO:0000256" key="3">
    <source>
        <dbReference type="ARBA" id="ARBA00022692"/>
    </source>
</evidence>
<evidence type="ECO:0000259" key="6">
    <source>
        <dbReference type="Pfam" id="PF01895"/>
    </source>
</evidence>
<dbReference type="SUPFAM" id="SSF109755">
    <property type="entry name" value="PhoU-like"/>
    <property type="match status" value="1"/>
</dbReference>
<organism evidence="7 8">
    <name type="scientific">Chlorobium ferrooxidans DSM 13031</name>
    <dbReference type="NCBI Taxonomy" id="377431"/>
    <lineage>
        <taxon>Bacteria</taxon>
        <taxon>Pseudomonadati</taxon>
        <taxon>Chlorobiota</taxon>
        <taxon>Chlorobiia</taxon>
        <taxon>Chlorobiales</taxon>
        <taxon>Chlorobiaceae</taxon>
        <taxon>Chlorobium/Pelodictyon group</taxon>
        <taxon>Chlorobium</taxon>
    </lineage>
</organism>
<proteinExistence type="predicted"/>
<evidence type="ECO:0000313" key="7">
    <source>
        <dbReference type="EMBL" id="EAT58869.1"/>
    </source>
</evidence>
<evidence type="ECO:0000256" key="4">
    <source>
        <dbReference type="ARBA" id="ARBA00022989"/>
    </source>
</evidence>
<dbReference type="GO" id="GO:0005436">
    <property type="term" value="F:sodium:phosphate symporter activity"/>
    <property type="evidence" value="ECO:0007669"/>
    <property type="project" value="InterPro"/>
</dbReference>
<sequence length="566" mass="62114">MDGTYSLFSVVSLFVGGLALFLYGIRIMSTGLKKASGERVRILISNVTGNRVYGVLVGAFTSMIAQSSSVIIATLIGLVHSQLMTSTQALAVIFGAEIGTTAMAQLFAFQLHDYSLTIFAAGFALNRLGKSESLRFTGEALSGFGLLFFGLKLMTEAVAPLHNYAPFLSALRYLENPLLAVMAGVIITALIQSSGAFIGIVITLAQEGSLTLNAGIPLLLGANIGTCITAIVAGSGMLRAAKRVALAQVLFNAAGVILFLFFIPEYADFIRSISPSKDSLASDMVALEVPRQIANAHSLYNIFMALLLLPFLSGFDKLLNWLLPDDPEEIRQRPSIWYLKESALATPTLAIRYARAEIARMASIAAKMVGASCFHFIRSGPDRDVVFPKLSVLGGMVMREEKLDFLEKRVSEYLIKIARRELNERDSKEVFALMGIVKDIESIGDVIETLSGKLVGGKMWLKSELTEEGKHELTELLKHVTNDMEQLADSLSEMDSRYPSRLIMHDEEFKQLVAHAESAHMNRVARVNESEITHDIHMELINVLEQVHHYCKRIARSITACNESER</sequence>
<dbReference type="InterPro" id="IPR003841">
    <property type="entry name" value="Na/Pi_transpt"/>
</dbReference>
<evidence type="ECO:0000256" key="5">
    <source>
        <dbReference type="ARBA" id="ARBA00023136"/>
    </source>
</evidence>
<gene>
    <name evidence="7" type="ORF">CferDRAFT_0907</name>
</gene>
<dbReference type="InterPro" id="IPR026022">
    <property type="entry name" value="PhoU_dom"/>
</dbReference>
<dbReference type="OrthoDB" id="9763003at2"/>